<evidence type="ECO:0000256" key="2">
    <source>
        <dbReference type="SAM" id="SignalP"/>
    </source>
</evidence>
<dbReference type="AlphaFoldDB" id="A0A5M6IH18"/>
<accession>A0A5M6IH18</accession>
<evidence type="ECO:0000256" key="1">
    <source>
        <dbReference type="SAM" id="MobiDB-lite"/>
    </source>
</evidence>
<dbReference type="Pfam" id="PF26390">
    <property type="entry name" value="MamS_MamX"/>
    <property type="match status" value="1"/>
</dbReference>
<dbReference type="RefSeq" id="WP_150061059.1">
    <property type="nucleotide sequence ID" value="NZ_JACHII010000003.1"/>
</dbReference>
<proteinExistence type="predicted"/>
<keyword evidence="5" id="KW-1185">Reference proteome</keyword>
<evidence type="ECO:0000313" key="5">
    <source>
        <dbReference type="Proteomes" id="UP000324065"/>
    </source>
</evidence>
<dbReference type="InterPro" id="IPR058837">
    <property type="entry name" value="MamS_MamX_dom"/>
</dbReference>
<evidence type="ECO:0000313" key="4">
    <source>
        <dbReference type="EMBL" id="KAA5607049.1"/>
    </source>
</evidence>
<feature type="chain" id="PRO_5024301677" description="Magnetosome protein MamS/MamX domain-containing protein" evidence="2">
    <location>
        <begin position="38"/>
        <end position="201"/>
    </location>
</feature>
<dbReference type="OrthoDB" id="7961020at2"/>
<feature type="domain" description="Magnetosome protein MamS/MamX" evidence="3">
    <location>
        <begin position="56"/>
        <end position="143"/>
    </location>
</feature>
<dbReference type="EMBL" id="VWPJ01000002">
    <property type="protein sequence ID" value="KAA5607049.1"/>
    <property type="molecule type" value="Genomic_DNA"/>
</dbReference>
<organism evidence="4 5">
    <name type="scientific">Roseospira marina</name>
    <dbReference type="NCBI Taxonomy" id="140057"/>
    <lineage>
        <taxon>Bacteria</taxon>
        <taxon>Pseudomonadati</taxon>
        <taxon>Pseudomonadota</taxon>
        <taxon>Alphaproteobacteria</taxon>
        <taxon>Rhodospirillales</taxon>
        <taxon>Rhodospirillaceae</taxon>
        <taxon>Roseospira</taxon>
    </lineage>
</organism>
<name>A0A5M6IH18_9PROT</name>
<protein>
    <recommendedName>
        <fullName evidence="3">Magnetosome protein MamS/MamX domain-containing protein</fullName>
    </recommendedName>
</protein>
<feature type="region of interest" description="Disordered" evidence="1">
    <location>
        <begin position="177"/>
        <end position="201"/>
    </location>
</feature>
<feature type="signal peptide" evidence="2">
    <location>
        <begin position="1"/>
        <end position="37"/>
    </location>
</feature>
<reference evidence="4 5" key="1">
    <citation type="submission" date="2019-09" db="EMBL/GenBank/DDBJ databases">
        <title>Genome sequence of Roseospira marina, one of the more divergent members of the non-sulfur purple photosynthetic bacterial family, the Rhodospirillaceae.</title>
        <authorList>
            <person name="Meyer T."/>
            <person name="Kyndt J."/>
        </authorList>
    </citation>
    <scope>NUCLEOTIDE SEQUENCE [LARGE SCALE GENOMIC DNA]</scope>
    <source>
        <strain evidence="4 5">DSM 15113</strain>
    </source>
</reference>
<keyword evidence="2" id="KW-0732">Signal</keyword>
<gene>
    <name evidence="4" type="ORF">F1188_03850</name>
</gene>
<evidence type="ECO:0000259" key="3">
    <source>
        <dbReference type="Pfam" id="PF26390"/>
    </source>
</evidence>
<sequence>MTCINTLQSAPIIAAPMAAPMAALLGLGLLLAGPAQAQRGLGDAEGIVRQGTPTTTKAMAGRVVAVEDAPCAMTTGRASVGAHLILDTDDGTRINLHLGPVAAVPDLLDAVTPGTRIETETFRTEAMPADAAIARTVQVGDLTFELRDAALRPRWRIGASGRGAGMGGGMGMGSGMGPGRGMGAAPGSQPRDGTGMGPCGW</sequence>
<dbReference type="Proteomes" id="UP000324065">
    <property type="component" value="Unassembled WGS sequence"/>
</dbReference>
<comment type="caution">
    <text evidence="4">The sequence shown here is derived from an EMBL/GenBank/DDBJ whole genome shotgun (WGS) entry which is preliminary data.</text>
</comment>